<accession>H3DJZ7</accession>
<dbReference type="FunFam" id="1.10.238.10:FF:000001">
    <property type="entry name" value="Calmodulin 1"/>
    <property type="match status" value="1"/>
</dbReference>
<dbReference type="SUPFAM" id="SSF47473">
    <property type="entry name" value="EF-hand"/>
    <property type="match status" value="1"/>
</dbReference>
<dbReference type="HOGENOM" id="CLU_061288_19_2_1"/>
<dbReference type="GeneTree" id="ENSGT00940000167557"/>
<dbReference type="InterPro" id="IPR002048">
    <property type="entry name" value="EF_hand_dom"/>
</dbReference>
<dbReference type="Gene3D" id="1.10.238.10">
    <property type="entry name" value="EF-hand"/>
    <property type="match status" value="1"/>
</dbReference>
<reference evidence="3" key="1">
    <citation type="journal article" date="2004" name="Nature">
        <title>Genome duplication in the teleost fish Tetraodon nigroviridis reveals the early vertebrate proto-karyotype.</title>
        <authorList>
            <person name="Jaillon O."/>
            <person name="Aury J.-M."/>
            <person name="Brunet F."/>
            <person name="Petit J.-L."/>
            <person name="Stange-Thomann N."/>
            <person name="Mauceli E."/>
            <person name="Bouneau L."/>
            <person name="Fischer C."/>
            <person name="Ozouf-Costaz C."/>
            <person name="Bernot A."/>
            <person name="Nicaud S."/>
            <person name="Jaffe D."/>
            <person name="Fisher S."/>
            <person name="Lutfalla G."/>
            <person name="Dossat C."/>
            <person name="Segurens B."/>
            <person name="Dasilva C."/>
            <person name="Salanoubat M."/>
            <person name="Levy M."/>
            <person name="Boudet N."/>
            <person name="Castellano S."/>
            <person name="Anthouard V."/>
            <person name="Jubin C."/>
            <person name="Castelli V."/>
            <person name="Katinka M."/>
            <person name="Vacherie B."/>
            <person name="Biemont C."/>
            <person name="Skalli Z."/>
            <person name="Cattolico L."/>
            <person name="Poulain J."/>
            <person name="De Berardinis V."/>
            <person name="Cruaud C."/>
            <person name="Duprat S."/>
            <person name="Brottier P."/>
            <person name="Coutanceau J.-P."/>
            <person name="Gouzy J."/>
            <person name="Parra G."/>
            <person name="Lardier G."/>
            <person name="Chapple C."/>
            <person name="McKernan K.J."/>
            <person name="McEwan P."/>
            <person name="Bosak S."/>
            <person name="Kellis M."/>
            <person name="Volff J.-N."/>
            <person name="Guigo R."/>
            <person name="Zody M.C."/>
            <person name="Mesirov J."/>
            <person name="Lindblad-Toh K."/>
            <person name="Birren B."/>
            <person name="Nusbaum C."/>
            <person name="Kahn D."/>
            <person name="Robinson-Rechavi M."/>
            <person name="Laudet V."/>
            <person name="Schachter V."/>
            <person name="Quetier F."/>
            <person name="Saurin W."/>
            <person name="Scarpelli C."/>
            <person name="Wincker P."/>
            <person name="Lander E.S."/>
            <person name="Weissenbach J."/>
            <person name="Roest Crollius H."/>
        </authorList>
    </citation>
    <scope>NUCLEOTIDE SEQUENCE [LARGE SCALE GENOMIC DNA]</scope>
</reference>
<dbReference type="InterPro" id="IPR011992">
    <property type="entry name" value="EF-hand-dom_pair"/>
</dbReference>
<dbReference type="PANTHER" id="PTHR46763:SF1">
    <property type="entry name" value="DYNEIN REGULATORY COMPLEX PROTEIN 8"/>
    <property type="match status" value="1"/>
</dbReference>
<organism evidence="2 3">
    <name type="scientific">Tetraodon nigroviridis</name>
    <name type="common">Spotted green pufferfish</name>
    <name type="synonym">Chelonodon nigroviridis</name>
    <dbReference type="NCBI Taxonomy" id="99883"/>
    <lineage>
        <taxon>Eukaryota</taxon>
        <taxon>Metazoa</taxon>
        <taxon>Chordata</taxon>
        <taxon>Craniata</taxon>
        <taxon>Vertebrata</taxon>
        <taxon>Euteleostomi</taxon>
        <taxon>Actinopterygii</taxon>
        <taxon>Neopterygii</taxon>
        <taxon>Teleostei</taxon>
        <taxon>Neoteleostei</taxon>
        <taxon>Acanthomorphata</taxon>
        <taxon>Eupercaria</taxon>
        <taxon>Tetraodontiformes</taxon>
        <taxon>Tetradontoidea</taxon>
        <taxon>Tetraodontidae</taxon>
        <taxon>Tetraodon</taxon>
    </lineage>
</organism>
<dbReference type="PROSITE" id="PS50222">
    <property type="entry name" value="EF_HAND_2"/>
    <property type="match status" value="1"/>
</dbReference>
<sequence>TASATMAENTSTAVSDVHKKIKAAFEAFDYQSNSTVDVREIGTIVYSLGCFPSRTELHDFLTEVGEDHTGCVHLDRFLPAMTEVLMENRFPPVSEVTLLQAFEVLDKEKKGYLESEELTKYLTQEGEPFSQEEMDEMLTALSDNDKNRLYYTDYISQLTSDLDA</sequence>
<evidence type="ECO:0000313" key="2">
    <source>
        <dbReference type="Ensembl" id="ENSTNIP00000020843.1"/>
    </source>
</evidence>
<feature type="domain" description="EF-hand" evidence="1">
    <location>
        <begin position="93"/>
        <end position="128"/>
    </location>
</feature>
<protein>
    <submittedName>
        <fullName evidence="2">EF-hand calcium binding domain 2</fullName>
    </submittedName>
</protein>
<dbReference type="PANTHER" id="PTHR46763">
    <property type="entry name" value="DYNEIN REGULATORY COMPLEX PROTEIN 8"/>
    <property type="match status" value="1"/>
</dbReference>
<dbReference type="Proteomes" id="UP000007303">
    <property type="component" value="Unassembled WGS sequence"/>
</dbReference>
<reference evidence="2" key="3">
    <citation type="submission" date="2025-09" db="UniProtKB">
        <authorList>
            <consortium name="Ensembl"/>
        </authorList>
    </citation>
    <scope>IDENTIFICATION</scope>
</reference>
<keyword evidence="3" id="KW-1185">Reference proteome</keyword>
<proteinExistence type="predicted"/>
<dbReference type="Ensembl" id="ENSTNIT00000021076.1">
    <property type="protein sequence ID" value="ENSTNIP00000020843.1"/>
    <property type="gene ID" value="ENSTNIG00000017693.1"/>
</dbReference>
<dbReference type="OMA" id="MTKEGEP"/>
<dbReference type="InParanoid" id="H3DJZ7"/>
<dbReference type="GO" id="GO:0005509">
    <property type="term" value="F:calcium ion binding"/>
    <property type="evidence" value="ECO:0007669"/>
    <property type="project" value="InterPro"/>
</dbReference>
<dbReference type="AlphaFoldDB" id="H3DJZ7"/>
<dbReference type="Pfam" id="PF13499">
    <property type="entry name" value="EF-hand_7"/>
    <property type="match status" value="1"/>
</dbReference>
<evidence type="ECO:0000313" key="3">
    <source>
        <dbReference type="Proteomes" id="UP000007303"/>
    </source>
</evidence>
<reference evidence="2" key="2">
    <citation type="submission" date="2025-08" db="UniProtKB">
        <authorList>
            <consortium name="Ensembl"/>
        </authorList>
    </citation>
    <scope>IDENTIFICATION</scope>
</reference>
<evidence type="ECO:0000259" key="1">
    <source>
        <dbReference type="PROSITE" id="PS50222"/>
    </source>
</evidence>
<name>H3DJZ7_TETNG</name>
<dbReference type="STRING" id="99883.ENSTNIP00000020843"/>